<protein>
    <submittedName>
        <fullName evidence="1">Aspartyl-phosphate phosphatase Spo0E family protein</fullName>
    </submittedName>
</protein>
<organism evidence="1 2">
    <name type="scientific">Virgibacillus tibetensis</name>
    <dbReference type="NCBI Taxonomy" id="3042313"/>
    <lineage>
        <taxon>Bacteria</taxon>
        <taxon>Bacillati</taxon>
        <taxon>Bacillota</taxon>
        <taxon>Bacilli</taxon>
        <taxon>Bacillales</taxon>
        <taxon>Bacillaceae</taxon>
        <taxon>Virgibacillus</taxon>
    </lineage>
</organism>
<accession>A0ABU6KLP3</accession>
<proteinExistence type="predicted"/>
<dbReference type="InterPro" id="IPR036638">
    <property type="entry name" value="HLH_DNA-bd_sf"/>
</dbReference>
<dbReference type="EMBL" id="JARZFX010000020">
    <property type="protein sequence ID" value="MEC5425820.1"/>
    <property type="molecule type" value="Genomic_DNA"/>
</dbReference>
<dbReference type="Proteomes" id="UP001335737">
    <property type="component" value="Unassembled WGS sequence"/>
</dbReference>
<dbReference type="InterPro" id="IPR037208">
    <property type="entry name" value="Spo0E-like_sf"/>
</dbReference>
<dbReference type="SUPFAM" id="SSF140500">
    <property type="entry name" value="BAS1536-like"/>
    <property type="match status" value="1"/>
</dbReference>
<evidence type="ECO:0000313" key="2">
    <source>
        <dbReference type="Proteomes" id="UP001335737"/>
    </source>
</evidence>
<dbReference type="RefSeq" id="WP_327609355.1">
    <property type="nucleotide sequence ID" value="NZ_JARZFX010000020.1"/>
</dbReference>
<comment type="caution">
    <text evidence="1">The sequence shown here is derived from an EMBL/GenBank/DDBJ whole genome shotgun (WGS) entry which is preliminary data.</text>
</comment>
<reference evidence="1 2" key="1">
    <citation type="journal article" date="2024" name="Int. J. Syst. Evol. Microbiol.">
        <title>Virgibacillus tibetensis sp. nov., isolated from salt lake on the Tibetan Plateau of China.</title>
        <authorList>
            <person name="Phurbu D."/>
            <person name="Liu Z.-X."/>
            <person name="Wang R."/>
            <person name="Zheng Y.-Y."/>
            <person name="Liu H.-C."/>
            <person name="Zhou Y.-G."/>
            <person name="Yu Y.-J."/>
            <person name="Li A.-H."/>
        </authorList>
    </citation>
    <scope>NUCLEOTIDE SEQUENCE [LARGE SCALE GENOMIC DNA]</scope>
    <source>
        <strain evidence="1 2">C22-A2</strain>
    </source>
</reference>
<dbReference type="Gene3D" id="4.10.280.10">
    <property type="entry name" value="Helix-loop-helix DNA-binding domain"/>
    <property type="match status" value="1"/>
</dbReference>
<keyword evidence="2" id="KW-1185">Reference proteome</keyword>
<dbReference type="Pfam" id="PF09388">
    <property type="entry name" value="SpoOE-like"/>
    <property type="match status" value="1"/>
</dbReference>
<dbReference type="InterPro" id="IPR018540">
    <property type="entry name" value="Spo0E-like"/>
</dbReference>
<evidence type="ECO:0000313" key="1">
    <source>
        <dbReference type="EMBL" id="MEC5425820.1"/>
    </source>
</evidence>
<gene>
    <name evidence="1" type="ORF">QGM71_20395</name>
</gene>
<sequence>MGKSVLLEKIEECRKEMITLSHSHALTSEAVISSSLKLDRLINEYQNQVQ</sequence>
<name>A0ABU6KLP3_9BACI</name>